<feature type="transmembrane region" description="Helical" evidence="12">
    <location>
        <begin position="293"/>
        <end position="313"/>
    </location>
</feature>
<keyword evidence="6 12" id="KW-0812">Transmembrane</keyword>
<comment type="similarity">
    <text evidence="2">Belongs to the monovalent cation:proton antiporter 1 (CPA1) transporter (TC 2.A.36) family.</text>
</comment>
<accession>A0A8I1EBJ8</accession>
<feature type="transmembrane region" description="Helical" evidence="12">
    <location>
        <begin position="201"/>
        <end position="224"/>
    </location>
</feature>
<dbReference type="RefSeq" id="WP_198746108.1">
    <property type="nucleotide sequence ID" value="NZ_JAEHTE010000001.1"/>
</dbReference>
<evidence type="ECO:0000313" key="15">
    <source>
        <dbReference type="Proteomes" id="UP000637061"/>
    </source>
</evidence>
<dbReference type="Gene3D" id="6.10.140.1330">
    <property type="match status" value="1"/>
</dbReference>
<dbReference type="Pfam" id="PF00999">
    <property type="entry name" value="Na_H_Exchanger"/>
    <property type="match status" value="1"/>
</dbReference>
<dbReference type="GO" id="GO:0051453">
    <property type="term" value="P:regulation of intracellular pH"/>
    <property type="evidence" value="ECO:0007669"/>
    <property type="project" value="TreeGrafter"/>
</dbReference>
<feature type="transmembrane region" description="Helical" evidence="12">
    <location>
        <begin position="129"/>
        <end position="149"/>
    </location>
</feature>
<dbReference type="InterPro" id="IPR006153">
    <property type="entry name" value="Cation/H_exchanger_TM"/>
</dbReference>
<evidence type="ECO:0000256" key="4">
    <source>
        <dbReference type="ARBA" id="ARBA00022449"/>
    </source>
</evidence>
<dbReference type="GO" id="GO:0015385">
    <property type="term" value="F:sodium:proton antiporter activity"/>
    <property type="evidence" value="ECO:0007669"/>
    <property type="project" value="InterPro"/>
</dbReference>
<keyword evidence="8" id="KW-0915">Sodium</keyword>
<reference evidence="14" key="1">
    <citation type="submission" date="2020-12" db="EMBL/GenBank/DDBJ databases">
        <title>Enhanced detection system for hospital associated transmission using whole genome sequencing surveillance.</title>
        <authorList>
            <person name="Harrison L.H."/>
            <person name="Van Tyne D."/>
            <person name="Marsh J.W."/>
            <person name="Griffith M.P."/>
            <person name="Snyder D.J."/>
            <person name="Cooper V.S."/>
            <person name="Mustapha M."/>
        </authorList>
    </citation>
    <scope>NUCLEOTIDE SEQUENCE</scope>
    <source>
        <strain evidence="14">PSB00042</strain>
    </source>
</reference>
<evidence type="ECO:0000256" key="10">
    <source>
        <dbReference type="ARBA" id="ARBA00023136"/>
    </source>
</evidence>
<evidence type="ECO:0000256" key="2">
    <source>
        <dbReference type="ARBA" id="ARBA00007367"/>
    </source>
</evidence>
<feature type="transmembrane region" description="Helical" evidence="12">
    <location>
        <begin position="170"/>
        <end position="189"/>
    </location>
</feature>
<dbReference type="EMBL" id="JAEHTE010000001">
    <property type="protein sequence ID" value="MBI6882491.1"/>
    <property type="molecule type" value="Genomic_DNA"/>
</dbReference>
<keyword evidence="3" id="KW-0813">Transport</keyword>
<evidence type="ECO:0000259" key="13">
    <source>
        <dbReference type="Pfam" id="PF00999"/>
    </source>
</evidence>
<evidence type="ECO:0000256" key="5">
    <source>
        <dbReference type="ARBA" id="ARBA00022475"/>
    </source>
</evidence>
<gene>
    <name evidence="14" type="ORF">JEU22_01040</name>
</gene>
<evidence type="ECO:0000256" key="8">
    <source>
        <dbReference type="ARBA" id="ARBA00023053"/>
    </source>
</evidence>
<comment type="caution">
    <text evidence="14">The sequence shown here is derived from an EMBL/GenBank/DDBJ whole genome shotgun (WGS) entry which is preliminary data.</text>
</comment>
<dbReference type="InterPro" id="IPR018422">
    <property type="entry name" value="Cation/H_exchanger_CPA1"/>
</dbReference>
<protein>
    <submittedName>
        <fullName evidence="14">Sodium:proton antiporter</fullName>
    </submittedName>
</protein>
<evidence type="ECO:0000256" key="7">
    <source>
        <dbReference type="ARBA" id="ARBA00022989"/>
    </source>
</evidence>
<dbReference type="Proteomes" id="UP000637061">
    <property type="component" value="Unassembled WGS sequence"/>
</dbReference>
<feature type="transmembrane region" description="Helical" evidence="12">
    <location>
        <begin position="35"/>
        <end position="53"/>
    </location>
</feature>
<feature type="transmembrane region" description="Helical" evidence="12">
    <location>
        <begin position="98"/>
        <end position="117"/>
    </location>
</feature>
<evidence type="ECO:0000256" key="3">
    <source>
        <dbReference type="ARBA" id="ARBA00022448"/>
    </source>
</evidence>
<dbReference type="GO" id="GO:0005886">
    <property type="term" value="C:plasma membrane"/>
    <property type="evidence" value="ECO:0007669"/>
    <property type="project" value="UniProtKB-SubCell"/>
</dbReference>
<keyword evidence="11" id="KW-0739">Sodium transport</keyword>
<name>A0A8I1EBJ8_PSEPU</name>
<keyword evidence="9" id="KW-0406">Ion transport</keyword>
<keyword evidence="4" id="KW-0050">Antiport</keyword>
<organism evidence="14 15">
    <name type="scientific">Pseudomonas putida</name>
    <name type="common">Arthrobacter siderocapsulatus</name>
    <dbReference type="NCBI Taxonomy" id="303"/>
    <lineage>
        <taxon>Bacteria</taxon>
        <taxon>Pseudomonadati</taxon>
        <taxon>Pseudomonadota</taxon>
        <taxon>Gammaproteobacteria</taxon>
        <taxon>Pseudomonadales</taxon>
        <taxon>Pseudomonadaceae</taxon>
        <taxon>Pseudomonas</taxon>
    </lineage>
</organism>
<feature type="transmembrane region" description="Helical" evidence="12">
    <location>
        <begin position="6"/>
        <end position="23"/>
    </location>
</feature>
<feature type="transmembrane region" description="Helical" evidence="12">
    <location>
        <begin position="231"/>
        <end position="249"/>
    </location>
</feature>
<keyword evidence="5" id="KW-1003">Cell membrane</keyword>
<comment type="subcellular location">
    <subcellularLocation>
        <location evidence="1">Cell membrane</location>
        <topology evidence="1">Multi-pass membrane protein</topology>
    </subcellularLocation>
</comment>
<keyword evidence="10 12" id="KW-0472">Membrane</keyword>
<evidence type="ECO:0000256" key="12">
    <source>
        <dbReference type="SAM" id="Phobius"/>
    </source>
</evidence>
<feature type="transmembrane region" description="Helical" evidence="12">
    <location>
        <begin position="319"/>
        <end position="343"/>
    </location>
</feature>
<dbReference type="AlphaFoldDB" id="A0A8I1EBJ8"/>
<keyword evidence="7 12" id="KW-1133">Transmembrane helix</keyword>
<evidence type="ECO:0000256" key="1">
    <source>
        <dbReference type="ARBA" id="ARBA00004651"/>
    </source>
</evidence>
<feature type="transmembrane region" description="Helical" evidence="12">
    <location>
        <begin position="384"/>
        <end position="408"/>
    </location>
</feature>
<sequence length="447" mass="47809">MIDIGAIFISITTILTWLNYKYLKQPPAIGVMINALLLSICIQVVSALGYPGLKDVTVTFLGNIDFSTILMTWFLPALLFAGSLHVNLKDLSVYKWPVGLLATFGIIVSTFVIGGFAHYSLALFGWNVSMLYCLAFGALISPTDPIAVMGILKTTGAPKPLRMTIIGESLFNDGVGVVMFTILLGIIALGHEPSSYDISILFIQEGLGGIAFGALIGLIGFLMLRSVDQHQVAVMITIAMVFGGSALAAKLHVSSPIAMVVAGLILGNYSRNIAMSENSRRYVDAFWELVDDICNALLFVLIGLELLILPFGWMHIGAAVVLSVVVLLARFITLAPAITALRFKHLGGRQIDRGAIRILTWGGLRGGISVALALSLPVGAQRDIILVLTYLVVLASILLQGLTIGGMVKFLYGEKKRKPTPHEMACEAEAAALAESAETAQKASPSH</sequence>
<dbReference type="PANTHER" id="PTHR10110:SF195">
    <property type="entry name" value="NA(+)_H(+) ANTIPORTER NHAS2"/>
    <property type="match status" value="1"/>
</dbReference>
<evidence type="ECO:0000256" key="9">
    <source>
        <dbReference type="ARBA" id="ARBA00023065"/>
    </source>
</evidence>
<evidence type="ECO:0000256" key="6">
    <source>
        <dbReference type="ARBA" id="ARBA00022692"/>
    </source>
</evidence>
<feature type="transmembrane region" description="Helical" evidence="12">
    <location>
        <begin position="355"/>
        <end position="378"/>
    </location>
</feature>
<dbReference type="PANTHER" id="PTHR10110">
    <property type="entry name" value="SODIUM/HYDROGEN EXCHANGER"/>
    <property type="match status" value="1"/>
</dbReference>
<dbReference type="GO" id="GO:0015386">
    <property type="term" value="F:potassium:proton antiporter activity"/>
    <property type="evidence" value="ECO:0007669"/>
    <property type="project" value="TreeGrafter"/>
</dbReference>
<feature type="transmembrane region" description="Helical" evidence="12">
    <location>
        <begin position="255"/>
        <end position="272"/>
    </location>
</feature>
<dbReference type="GO" id="GO:0098719">
    <property type="term" value="P:sodium ion import across plasma membrane"/>
    <property type="evidence" value="ECO:0007669"/>
    <property type="project" value="TreeGrafter"/>
</dbReference>
<feature type="domain" description="Cation/H+ exchanger transmembrane" evidence="13">
    <location>
        <begin position="11"/>
        <end position="409"/>
    </location>
</feature>
<evidence type="ECO:0000256" key="11">
    <source>
        <dbReference type="ARBA" id="ARBA00023201"/>
    </source>
</evidence>
<proteinExistence type="inferred from homology"/>
<feature type="transmembrane region" description="Helical" evidence="12">
    <location>
        <begin position="65"/>
        <end position="86"/>
    </location>
</feature>
<evidence type="ECO:0000313" key="14">
    <source>
        <dbReference type="EMBL" id="MBI6882491.1"/>
    </source>
</evidence>